<proteinExistence type="predicted"/>
<organism evidence="2 3">
    <name type="scientific">Romanomermis culicivorax</name>
    <name type="common">Nematode worm</name>
    <dbReference type="NCBI Taxonomy" id="13658"/>
    <lineage>
        <taxon>Eukaryota</taxon>
        <taxon>Metazoa</taxon>
        <taxon>Ecdysozoa</taxon>
        <taxon>Nematoda</taxon>
        <taxon>Enoplea</taxon>
        <taxon>Dorylaimia</taxon>
        <taxon>Mermithida</taxon>
        <taxon>Mermithoidea</taxon>
        <taxon>Mermithidae</taxon>
        <taxon>Romanomermis</taxon>
    </lineage>
</organism>
<sequence length="74" mass="8463">MGEQGIMNGHQFYDDRRALCTLISSLCAPGCIVSMYSIAWIAISRWGTYYFTFYCLCVDDMLEKLKISKISSVF</sequence>
<dbReference type="Proteomes" id="UP000887565">
    <property type="component" value="Unplaced"/>
</dbReference>
<name>A0A915IK07_ROMCU</name>
<protein>
    <submittedName>
        <fullName evidence="3">Uncharacterized protein</fullName>
    </submittedName>
</protein>
<keyword evidence="1" id="KW-0812">Transmembrane</keyword>
<evidence type="ECO:0000313" key="2">
    <source>
        <dbReference type="Proteomes" id="UP000887565"/>
    </source>
</evidence>
<dbReference type="AlphaFoldDB" id="A0A915IK07"/>
<dbReference type="WBParaSite" id="nRc.2.0.1.t14366-RA">
    <property type="protein sequence ID" value="nRc.2.0.1.t14366-RA"/>
    <property type="gene ID" value="nRc.2.0.1.g14366"/>
</dbReference>
<evidence type="ECO:0000256" key="1">
    <source>
        <dbReference type="SAM" id="Phobius"/>
    </source>
</evidence>
<evidence type="ECO:0000313" key="3">
    <source>
        <dbReference type="WBParaSite" id="nRc.2.0.1.t14366-RA"/>
    </source>
</evidence>
<reference evidence="3" key="1">
    <citation type="submission" date="2022-11" db="UniProtKB">
        <authorList>
            <consortium name="WormBaseParasite"/>
        </authorList>
    </citation>
    <scope>IDENTIFICATION</scope>
</reference>
<accession>A0A915IK07</accession>
<keyword evidence="2" id="KW-1185">Reference proteome</keyword>
<feature type="transmembrane region" description="Helical" evidence="1">
    <location>
        <begin position="21"/>
        <end position="43"/>
    </location>
</feature>
<keyword evidence="1" id="KW-1133">Transmembrane helix</keyword>
<keyword evidence="1" id="KW-0472">Membrane</keyword>